<evidence type="ECO:0000256" key="6">
    <source>
        <dbReference type="SAM" id="MobiDB-lite"/>
    </source>
</evidence>
<feature type="region of interest" description="Disordered" evidence="6">
    <location>
        <begin position="364"/>
        <end position="393"/>
    </location>
</feature>
<protein>
    <recommendedName>
        <fullName evidence="12">WD repeat and HMG-box DNA-binding protein 1</fullName>
    </recommendedName>
</protein>
<evidence type="ECO:0000313" key="11">
    <source>
        <dbReference type="Proteomes" id="UP000494256"/>
    </source>
</evidence>
<dbReference type="Pfam" id="PF12341">
    <property type="entry name" value="Mcl1_mid"/>
    <property type="match status" value="1"/>
</dbReference>
<evidence type="ECO:0000259" key="8">
    <source>
        <dbReference type="Pfam" id="PF20946"/>
    </source>
</evidence>
<feature type="region of interest" description="Disordered" evidence="6">
    <location>
        <begin position="896"/>
        <end position="945"/>
    </location>
</feature>
<dbReference type="GO" id="GO:0043596">
    <property type="term" value="C:nuclear replication fork"/>
    <property type="evidence" value="ECO:0007669"/>
    <property type="project" value="TreeGrafter"/>
</dbReference>
<evidence type="ECO:0000259" key="9">
    <source>
        <dbReference type="Pfam" id="PF24817"/>
    </source>
</evidence>
<dbReference type="Pfam" id="PF20946">
    <property type="entry name" value="Ctf4_C"/>
    <property type="match status" value="1"/>
</dbReference>
<dbReference type="SMART" id="SM00320">
    <property type="entry name" value="WD40"/>
    <property type="match status" value="4"/>
</dbReference>
<dbReference type="Gene3D" id="2.130.10.10">
    <property type="entry name" value="YVTN repeat-like/Quinoprotein amine dehydrogenase"/>
    <property type="match status" value="2"/>
</dbReference>
<evidence type="ECO:0008006" key="12">
    <source>
        <dbReference type="Google" id="ProtNLM"/>
    </source>
</evidence>
<keyword evidence="3" id="KW-0677">Repeat</keyword>
<dbReference type="Proteomes" id="UP000494256">
    <property type="component" value="Unassembled WGS sequence"/>
</dbReference>
<evidence type="ECO:0000313" key="10">
    <source>
        <dbReference type="EMBL" id="CAB3240946.1"/>
    </source>
</evidence>
<gene>
    <name evidence="10" type="ORF">APLA_LOCUS9324</name>
</gene>
<dbReference type="PROSITE" id="PS50082">
    <property type="entry name" value="WD_REPEATS_2"/>
    <property type="match status" value="2"/>
</dbReference>
<keyword evidence="4" id="KW-0539">Nucleus</keyword>
<dbReference type="InterPro" id="IPR057646">
    <property type="entry name" value="WD40_WDHD1_1st"/>
</dbReference>
<feature type="repeat" description="WD" evidence="5">
    <location>
        <begin position="9"/>
        <end position="40"/>
    </location>
</feature>
<evidence type="ECO:0000259" key="7">
    <source>
        <dbReference type="Pfam" id="PF12341"/>
    </source>
</evidence>
<comment type="caution">
    <text evidence="10">The sequence shown here is derived from an EMBL/GenBank/DDBJ whole genome shotgun (WGS) entry which is preliminary data.</text>
</comment>
<dbReference type="EMBL" id="CADEBD010000309">
    <property type="protein sequence ID" value="CAB3240946.1"/>
    <property type="molecule type" value="Genomic_DNA"/>
</dbReference>
<dbReference type="GO" id="GO:0003682">
    <property type="term" value="F:chromatin binding"/>
    <property type="evidence" value="ECO:0007669"/>
    <property type="project" value="TreeGrafter"/>
</dbReference>
<dbReference type="OrthoDB" id="8021850at2759"/>
<keyword evidence="2 5" id="KW-0853">WD repeat</keyword>
<dbReference type="PANTHER" id="PTHR19932">
    <property type="entry name" value="WD REPEAT AND HMG-BOX DNA BINDING PROTEIN"/>
    <property type="match status" value="1"/>
</dbReference>
<dbReference type="PANTHER" id="PTHR19932:SF10">
    <property type="entry name" value="WD REPEAT AND HMG-BOX DNA-BINDING PROTEIN 1"/>
    <property type="match status" value="1"/>
</dbReference>
<feature type="domain" description="WDHD1/CFT4 helical bundle" evidence="8">
    <location>
        <begin position="688"/>
        <end position="749"/>
    </location>
</feature>
<dbReference type="PROSITE" id="PS50294">
    <property type="entry name" value="WD_REPEATS_REGION"/>
    <property type="match status" value="1"/>
</dbReference>
<evidence type="ECO:0000256" key="5">
    <source>
        <dbReference type="PROSITE-ProRule" id="PRU00221"/>
    </source>
</evidence>
<dbReference type="SUPFAM" id="SSF50978">
    <property type="entry name" value="WD40 repeat-like"/>
    <property type="match status" value="2"/>
</dbReference>
<dbReference type="InterPro" id="IPR048591">
    <property type="entry name" value="WDHD1/CFT4_hel"/>
</dbReference>
<dbReference type="GO" id="GO:0006281">
    <property type="term" value="P:DNA repair"/>
    <property type="evidence" value="ECO:0007669"/>
    <property type="project" value="TreeGrafter"/>
</dbReference>
<feature type="domain" description="WDHD1/CFT4 second beta-propeller" evidence="7">
    <location>
        <begin position="386"/>
        <end position="662"/>
    </location>
</feature>
<feature type="repeat" description="WD" evidence="5">
    <location>
        <begin position="132"/>
        <end position="173"/>
    </location>
</feature>
<organism evidence="10 11">
    <name type="scientific">Arctia plantaginis</name>
    <name type="common">Wood tiger moth</name>
    <name type="synonym">Phalaena plantaginis</name>
    <dbReference type="NCBI Taxonomy" id="874455"/>
    <lineage>
        <taxon>Eukaryota</taxon>
        <taxon>Metazoa</taxon>
        <taxon>Ecdysozoa</taxon>
        <taxon>Arthropoda</taxon>
        <taxon>Hexapoda</taxon>
        <taxon>Insecta</taxon>
        <taxon>Pterygota</taxon>
        <taxon>Neoptera</taxon>
        <taxon>Endopterygota</taxon>
        <taxon>Lepidoptera</taxon>
        <taxon>Glossata</taxon>
        <taxon>Ditrysia</taxon>
        <taxon>Noctuoidea</taxon>
        <taxon>Erebidae</taxon>
        <taxon>Arctiinae</taxon>
        <taxon>Arctia</taxon>
    </lineage>
</organism>
<accession>A0A8S1A546</accession>
<sequence length="945" mass="103613">MKIDSKPLRYAHAEGHTDVCYTEDGQHIITCGNDGDVRIWVGIEDDDPTSHCVGESALAVCYKDKRLYVATDNHAVQAYTYPAFDKDGIVTRFTAPVTQIKSTNKIEALGCSSENMEAKICNLEGGAPLFVMTEHKGPVLSIAICPHMKFASTACGDGILRIYNIDTQKIVKEIACIPKINTFYAAKVLCRMDFEPTEGKYLAYPNNREIILLDCESWGQRMTFTHSLIKCTISQCLFSPCGQYLAGNTVAGQIAVWEIGSGACIDIIEHPTSHNVSAMAWNPKGNGILAYCDVAGQLGTLINCYGKDSNKLDTETDDIEMVERGDDNDDMVDNLIENYESDDDNAISLEKIKNETLGLINSEHDESRPVSRHTTVAPSSVPPQPPFQPSATPSHLEHRYMCWNDIGIVRCHTVENGESTIDVEFHDTNLHHGIHLNNYLNHTMASLSSTVVALACETPSKLVCISLVGSSKEWSASMPDTEEVMCVAAASAVVAVATTARLLRLYTPLGTQRQVISLAGPVVTLAGFNSTVLAVYHSTDPGVSDQHLSMDIVALNGRQVRSKTVPVPLTPSSKLRWLGTSDAGSPCAYDSTGVLRLYDVASGLWMPICDTTTHSRGASDSWFIVSVCEATQKVRAILCRGASFPATAPKPIVAELAIQIPLCEMDTEKSQYEEQLVRWAHTTADVDVKTARETALKLFALACRSEVEQRALELMELLKDDRLLPLAAKYASRLGRMHLADKLTNLADSWEKEADKLNIAQNSHFNDLDTQETYDVTSTEQDLNASLILAPKVKEKKVDLDTNIKPVPIKASPGGARNIFKKQATSTKNAPSPLSLTERVLVDVHKASESTENEDPLKPIENETFVDWFTRNKTVLEQQNPELSPSELTRHGIKLFKTLQGKPTTNSDNGPKRKLDDETNGTETPVSSASKQSKLSAFAFSKKTT</sequence>
<feature type="compositionally biased region" description="Polar residues" evidence="6">
    <location>
        <begin position="921"/>
        <end position="935"/>
    </location>
</feature>
<dbReference type="AlphaFoldDB" id="A0A8S1A546"/>
<dbReference type="Pfam" id="PF24817">
    <property type="entry name" value="WD40_WDHD1_1st"/>
    <property type="match status" value="1"/>
</dbReference>
<evidence type="ECO:0000256" key="4">
    <source>
        <dbReference type="ARBA" id="ARBA00023242"/>
    </source>
</evidence>
<comment type="subcellular location">
    <subcellularLocation>
        <location evidence="1">Nucleus</location>
    </subcellularLocation>
</comment>
<evidence type="ECO:0000256" key="2">
    <source>
        <dbReference type="ARBA" id="ARBA00022574"/>
    </source>
</evidence>
<dbReference type="GO" id="GO:0006261">
    <property type="term" value="P:DNA-templated DNA replication"/>
    <property type="evidence" value="ECO:0007669"/>
    <property type="project" value="TreeGrafter"/>
</dbReference>
<dbReference type="InterPro" id="IPR022100">
    <property type="entry name" value="WDHD1/CFT4_beta-prop_2nd"/>
</dbReference>
<dbReference type="GO" id="GO:0000278">
    <property type="term" value="P:mitotic cell cycle"/>
    <property type="evidence" value="ECO:0007669"/>
    <property type="project" value="TreeGrafter"/>
</dbReference>
<proteinExistence type="predicted"/>
<evidence type="ECO:0000256" key="3">
    <source>
        <dbReference type="ARBA" id="ARBA00022737"/>
    </source>
</evidence>
<reference evidence="10 11" key="1">
    <citation type="submission" date="2020-04" db="EMBL/GenBank/DDBJ databases">
        <authorList>
            <person name="Wallbank WR R."/>
            <person name="Pardo Diaz C."/>
            <person name="Kozak K."/>
            <person name="Martin S."/>
            <person name="Jiggins C."/>
            <person name="Moest M."/>
            <person name="Warren A I."/>
            <person name="Byers J.R.P. K."/>
            <person name="Montejo-Kovacevich G."/>
            <person name="Yen C E."/>
        </authorList>
    </citation>
    <scope>NUCLEOTIDE SEQUENCE [LARGE SCALE GENOMIC DNA]</scope>
</reference>
<dbReference type="InterPro" id="IPR015943">
    <property type="entry name" value="WD40/YVTN_repeat-like_dom_sf"/>
</dbReference>
<dbReference type="InterPro" id="IPR036322">
    <property type="entry name" value="WD40_repeat_dom_sf"/>
</dbReference>
<dbReference type="InterPro" id="IPR001680">
    <property type="entry name" value="WD40_rpt"/>
</dbReference>
<name>A0A8S1A546_ARCPL</name>
<feature type="domain" description="WDHD1 first WD40" evidence="9">
    <location>
        <begin position="9"/>
        <end position="300"/>
    </location>
</feature>
<evidence type="ECO:0000256" key="1">
    <source>
        <dbReference type="ARBA" id="ARBA00004123"/>
    </source>
</evidence>